<dbReference type="AlphaFoldDB" id="A0A166DX00"/>
<keyword evidence="2" id="KW-1185">Reference proteome</keyword>
<proteinExistence type="predicted"/>
<dbReference type="Proteomes" id="UP000076532">
    <property type="component" value="Unassembled WGS sequence"/>
</dbReference>
<evidence type="ECO:0000313" key="1">
    <source>
        <dbReference type="EMBL" id="KZP15155.1"/>
    </source>
</evidence>
<organism evidence="1 2">
    <name type="scientific">Athelia psychrophila</name>
    <dbReference type="NCBI Taxonomy" id="1759441"/>
    <lineage>
        <taxon>Eukaryota</taxon>
        <taxon>Fungi</taxon>
        <taxon>Dikarya</taxon>
        <taxon>Basidiomycota</taxon>
        <taxon>Agaricomycotina</taxon>
        <taxon>Agaricomycetes</taxon>
        <taxon>Agaricomycetidae</taxon>
        <taxon>Atheliales</taxon>
        <taxon>Atheliaceae</taxon>
        <taxon>Athelia</taxon>
    </lineage>
</organism>
<gene>
    <name evidence="1" type="ORF">FIBSPDRAFT_867613</name>
</gene>
<sequence>MMLPITKSLSKVHSPASSVAIWLPSTMYLPKMLNQLVPHTPILGVRASGEANQLEAERACVICKTLSSSTTFGGNPSFRIVMDNLTSISGNTLWLIDYQSRVWESVRMPSVVVGPTAVSRHLPVSRVFPADVLSSPGTDADSTDACASSYYSRDIMFSPPRDTELWVGPHLPYSFRCYG</sequence>
<reference evidence="1 2" key="1">
    <citation type="journal article" date="2016" name="Mol. Biol. Evol.">
        <title>Comparative Genomics of Early-Diverging Mushroom-Forming Fungi Provides Insights into the Origins of Lignocellulose Decay Capabilities.</title>
        <authorList>
            <person name="Nagy L.G."/>
            <person name="Riley R."/>
            <person name="Tritt A."/>
            <person name="Adam C."/>
            <person name="Daum C."/>
            <person name="Floudas D."/>
            <person name="Sun H."/>
            <person name="Yadav J.S."/>
            <person name="Pangilinan J."/>
            <person name="Larsson K.H."/>
            <person name="Matsuura K."/>
            <person name="Barry K."/>
            <person name="Labutti K."/>
            <person name="Kuo R."/>
            <person name="Ohm R.A."/>
            <person name="Bhattacharya S.S."/>
            <person name="Shirouzu T."/>
            <person name="Yoshinaga Y."/>
            <person name="Martin F.M."/>
            <person name="Grigoriev I.V."/>
            <person name="Hibbett D.S."/>
        </authorList>
    </citation>
    <scope>NUCLEOTIDE SEQUENCE [LARGE SCALE GENOMIC DNA]</scope>
    <source>
        <strain evidence="1 2">CBS 109695</strain>
    </source>
</reference>
<evidence type="ECO:0000313" key="2">
    <source>
        <dbReference type="Proteomes" id="UP000076532"/>
    </source>
</evidence>
<accession>A0A166DX00</accession>
<name>A0A166DX00_9AGAM</name>
<protein>
    <submittedName>
        <fullName evidence="1">Uncharacterized protein</fullName>
    </submittedName>
</protein>
<dbReference type="EMBL" id="KV417608">
    <property type="protein sequence ID" value="KZP15155.1"/>
    <property type="molecule type" value="Genomic_DNA"/>
</dbReference>